<keyword evidence="13" id="KW-1185">Reference proteome</keyword>
<evidence type="ECO:0000256" key="3">
    <source>
        <dbReference type="ARBA" id="ARBA00016337"/>
    </source>
</evidence>
<dbReference type="Pfam" id="PF02424">
    <property type="entry name" value="ApbE"/>
    <property type="match status" value="1"/>
</dbReference>
<evidence type="ECO:0000256" key="6">
    <source>
        <dbReference type="ARBA" id="ARBA00022723"/>
    </source>
</evidence>
<comment type="similarity">
    <text evidence="11">Belongs to the ApbE family.</text>
</comment>
<dbReference type="Gene3D" id="3.10.520.10">
    <property type="entry name" value="ApbE-like domains"/>
    <property type="match status" value="1"/>
</dbReference>
<keyword evidence="8 11" id="KW-0460">Magnesium</keyword>
<dbReference type="RefSeq" id="WP_251973323.1">
    <property type="nucleotide sequence ID" value="NZ_AP025730.1"/>
</dbReference>
<dbReference type="GO" id="GO:0016740">
    <property type="term" value="F:transferase activity"/>
    <property type="evidence" value="ECO:0007669"/>
    <property type="project" value="UniProtKB-KW"/>
</dbReference>
<proteinExistence type="inferred from homology"/>
<evidence type="ECO:0000256" key="7">
    <source>
        <dbReference type="ARBA" id="ARBA00022827"/>
    </source>
</evidence>
<evidence type="ECO:0000256" key="8">
    <source>
        <dbReference type="ARBA" id="ARBA00022842"/>
    </source>
</evidence>
<evidence type="ECO:0000256" key="10">
    <source>
        <dbReference type="ARBA" id="ARBA00048540"/>
    </source>
</evidence>
<dbReference type="InterPro" id="IPR024932">
    <property type="entry name" value="ApbE"/>
</dbReference>
<evidence type="ECO:0000256" key="5">
    <source>
        <dbReference type="ARBA" id="ARBA00022679"/>
    </source>
</evidence>
<keyword evidence="7 11" id="KW-0274">FAD</keyword>
<sequence>MAAAAQPAAALLQPLPGGLWRGSFEAMASPCELLMERAGEPGLGSDDEEAARRLLQIACDEVRRIERKYSRYRSDSELARWHRAAAGQPGQPVQVDEESAGLLDLAALCHQLSGGRFDISSGVLREVWRFDGSDRLPTPDAVARVAARVGWARIGWQRPLLTLPPGMELDLGGLGKEYAADRVLTLLRAEGQRTSRDRPLLINLGGDLVASGPRSDGSPWYVGIEQPIGQTPQADPDPTQPAHPAAPAGLIALKTGALATSGDARRFLLRDGVRHSHILDPRTGWPVQGAPRSVTVAAPTCTEAGLLSTLAMLQGEGAEALLAAQGLPHWVLR</sequence>
<evidence type="ECO:0000313" key="13">
    <source>
        <dbReference type="Proteomes" id="UP001057498"/>
    </source>
</evidence>
<dbReference type="PANTHER" id="PTHR30040">
    <property type="entry name" value="THIAMINE BIOSYNTHESIS LIPOPROTEIN APBE"/>
    <property type="match status" value="1"/>
</dbReference>
<dbReference type="PANTHER" id="PTHR30040:SF2">
    <property type="entry name" value="FAD:PROTEIN FMN TRANSFERASE"/>
    <property type="match status" value="1"/>
</dbReference>
<evidence type="ECO:0000256" key="9">
    <source>
        <dbReference type="ARBA" id="ARBA00031306"/>
    </source>
</evidence>
<dbReference type="EMBL" id="AP025730">
    <property type="protein sequence ID" value="BDI05277.1"/>
    <property type="molecule type" value="Genomic_DNA"/>
</dbReference>
<evidence type="ECO:0000256" key="1">
    <source>
        <dbReference type="ARBA" id="ARBA00001946"/>
    </source>
</evidence>
<keyword evidence="6 11" id="KW-0479">Metal-binding</keyword>
<gene>
    <name evidence="12" type="ORF">CATMQ487_22470</name>
</gene>
<comment type="cofactor">
    <cofactor evidence="1">
        <name>Mg(2+)</name>
        <dbReference type="ChEBI" id="CHEBI:18420"/>
    </cofactor>
</comment>
<accession>A0ABN6PNW0</accession>
<organism evidence="12 13">
    <name type="scientific">Sphaerotilus microaerophilus</name>
    <dbReference type="NCBI Taxonomy" id="2914710"/>
    <lineage>
        <taxon>Bacteria</taxon>
        <taxon>Pseudomonadati</taxon>
        <taxon>Pseudomonadota</taxon>
        <taxon>Betaproteobacteria</taxon>
        <taxon>Burkholderiales</taxon>
        <taxon>Sphaerotilaceae</taxon>
        <taxon>Sphaerotilus</taxon>
    </lineage>
</organism>
<dbReference type="EC" id="2.7.1.180" evidence="2 11"/>
<reference evidence="12" key="1">
    <citation type="submission" date="2022-04" db="EMBL/GenBank/DDBJ databases">
        <title>Whole genome sequence of Sphaerotilus sp. FB-5.</title>
        <authorList>
            <person name="Takeda M."/>
            <person name="Narihara S."/>
            <person name="Akimoto M."/>
            <person name="Akimoto R."/>
            <person name="Nishiyashiki S."/>
            <person name="Murakami T."/>
        </authorList>
    </citation>
    <scope>NUCLEOTIDE SEQUENCE</scope>
    <source>
        <strain evidence="12">FB-5</strain>
    </source>
</reference>
<evidence type="ECO:0000256" key="4">
    <source>
        <dbReference type="ARBA" id="ARBA00022630"/>
    </source>
</evidence>
<evidence type="ECO:0000256" key="2">
    <source>
        <dbReference type="ARBA" id="ARBA00011955"/>
    </source>
</evidence>
<evidence type="ECO:0000313" key="12">
    <source>
        <dbReference type="EMBL" id="BDI05277.1"/>
    </source>
</evidence>
<comment type="catalytic activity">
    <reaction evidence="10 11">
        <text>L-threonyl-[protein] + FAD = FMN-L-threonyl-[protein] + AMP + H(+)</text>
        <dbReference type="Rhea" id="RHEA:36847"/>
        <dbReference type="Rhea" id="RHEA-COMP:11060"/>
        <dbReference type="Rhea" id="RHEA-COMP:11061"/>
        <dbReference type="ChEBI" id="CHEBI:15378"/>
        <dbReference type="ChEBI" id="CHEBI:30013"/>
        <dbReference type="ChEBI" id="CHEBI:57692"/>
        <dbReference type="ChEBI" id="CHEBI:74257"/>
        <dbReference type="ChEBI" id="CHEBI:456215"/>
        <dbReference type="EC" id="2.7.1.180"/>
    </reaction>
</comment>
<keyword evidence="5 11" id="KW-0808">Transferase</keyword>
<protein>
    <recommendedName>
        <fullName evidence="3 11">FAD:protein FMN transferase</fullName>
        <ecNumber evidence="2 11">2.7.1.180</ecNumber>
    </recommendedName>
    <alternativeName>
        <fullName evidence="9 11">Flavin transferase</fullName>
    </alternativeName>
</protein>
<dbReference type="Proteomes" id="UP001057498">
    <property type="component" value="Chromosome"/>
</dbReference>
<dbReference type="PIRSF" id="PIRSF006268">
    <property type="entry name" value="ApbE"/>
    <property type="match status" value="1"/>
</dbReference>
<keyword evidence="4 11" id="KW-0285">Flavoprotein</keyword>
<name>A0ABN6PNW0_9BURK</name>
<dbReference type="InterPro" id="IPR003374">
    <property type="entry name" value="ApbE-like_sf"/>
</dbReference>
<dbReference type="SUPFAM" id="SSF143631">
    <property type="entry name" value="ApbE-like"/>
    <property type="match status" value="1"/>
</dbReference>
<evidence type="ECO:0000256" key="11">
    <source>
        <dbReference type="PIRNR" id="PIRNR006268"/>
    </source>
</evidence>